<name>A0AAJ5QKX6_9GAMM</name>
<proteinExistence type="predicted"/>
<feature type="chain" id="PRO_5042572254" evidence="1">
    <location>
        <begin position="19"/>
        <end position="121"/>
    </location>
</feature>
<evidence type="ECO:0000313" key="3">
    <source>
        <dbReference type="Proteomes" id="UP001211544"/>
    </source>
</evidence>
<protein>
    <submittedName>
        <fullName evidence="2">Uncharacterized protein</fullName>
    </submittedName>
</protein>
<accession>A0AAJ5QKX6</accession>
<dbReference type="Proteomes" id="UP001211544">
    <property type="component" value="Chromosome"/>
</dbReference>
<gene>
    <name evidence="2" type="ORF">N5580_02500</name>
</gene>
<keyword evidence="1" id="KW-0732">Signal</keyword>
<dbReference type="RefSeq" id="WP_269949837.1">
    <property type="nucleotide sequence ID" value="NZ_CP104758.1"/>
</dbReference>
<dbReference type="EMBL" id="CP104758">
    <property type="protein sequence ID" value="WBG91453.1"/>
    <property type="molecule type" value="Genomic_DNA"/>
</dbReference>
<evidence type="ECO:0000313" key="2">
    <source>
        <dbReference type="EMBL" id="WBG91453.1"/>
    </source>
</evidence>
<dbReference type="KEGG" id="kpie:N5580_02500"/>
<organism evidence="2 3">
    <name type="scientific">Pantoea piersonii</name>
    <dbReference type="NCBI Taxonomy" id="2364647"/>
    <lineage>
        <taxon>Bacteria</taxon>
        <taxon>Pseudomonadati</taxon>
        <taxon>Pseudomonadota</taxon>
        <taxon>Gammaproteobacteria</taxon>
        <taxon>Enterobacterales</taxon>
        <taxon>Erwiniaceae</taxon>
        <taxon>Pantoea</taxon>
    </lineage>
</organism>
<reference evidence="2 3" key="1">
    <citation type="journal article" date="2022" name="J Glob Antimicrob Resist">
        <title>First complete genome of a multidrug resistant strain of the novel human pathogen Kalamiella piersonii (GABEKP28) identified in human saliva.</title>
        <authorList>
            <person name="McDonagh F."/>
            <person name="Singh N.K."/>
            <person name="Venkateswaran K."/>
            <person name="Lonappan A.M."/>
            <person name="Hallahan B."/>
            <person name="Tuohy A."/>
            <person name="Burke L."/>
            <person name="Kovarova A."/>
            <person name="Miliotis G."/>
        </authorList>
    </citation>
    <scope>NUCLEOTIDE SEQUENCE [LARGE SCALE GENOMIC DNA]</scope>
    <source>
        <strain evidence="2 3">GABEKP28</strain>
    </source>
</reference>
<sequence length="121" mass="13752">MKLLFGAAVLLVSATANAGFIHPLDFDGSESQKQEVISYIQARVKADYCDGQLDMCQPTTLRIMEKQNLTAFKKLTKVSDRKIMDRVIKDYCQGALDMCTYTTLEIMYKQNVKATKQELSW</sequence>
<keyword evidence="3" id="KW-1185">Reference proteome</keyword>
<dbReference type="AlphaFoldDB" id="A0AAJ5QKX6"/>
<evidence type="ECO:0000256" key="1">
    <source>
        <dbReference type="SAM" id="SignalP"/>
    </source>
</evidence>
<feature type="signal peptide" evidence="1">
    <location>
        <begin position="1"/>
        <end position="18"/>
    </location>
</feature>